<keyword evidence="8" id="KW-1185">Reference proteome</keyword>
<dbReference type="OrthoDB" id="9766758at2"/>
<name>A0A433XX37_9BACL</name>
<keyword evidence="3 5" id="KW-0762">Sugar transport</keyword>
<dbReference type="PANTHER" id="PTHR30061">
    <property type="entry name" value="MALTOSE-BINDING PERIPLASMIC PROTEIN"/>
    <property type="match status" value="1"/>
</dbReference>
<dbReference type="EMBL" id="RZNY01000048">
    <property type="protein sequence ID" value="RUT39321.1"/>
    <property type="molecule type" value="Genomic_DNA"/>
</dbReference>
<evidence type="ECO:0000256" key="4">
    <source>
        <dbReference type="ARBA" id="ARBA00022729"/>
    </source>
</evidence>
<dbReference type="Pfam" id="PF13416">
    <property type="entry name" value="SBP_bac_8"/>
    <property type="match status" value="1"/>
</dbReference>
<comment type="caution">
    <text evidence="7">The sequence shown here is derived from an EMBL/GenBank/DDBJ whole genome shotgun (WGS) entry which is preliminary data.</text>
</comment>
<organism evidence="7 8">
    <name type="scientific">Paenibacillus anaericanus</name>
    <dbReference type="NCBI Taxonomy" id="170367"/>
    <lineage>
        <taxon>Bacteria</taxon>
        <taxon>Bacillati</taxon>
        <taxon>Bacillota</taxon>
        <taxon>Bacilli</taxon>
        <taxon>Bacillales</taxon>
        <taxon>Paenibacillaceae</taxon>
        <taxon>Paenibacillus</taxon>
    </lineage>
</organism>
<keyword evidence="4 5" id="KW-0732">Signal</keyword>
<dbReference type="RefSeq" id="WP_127195049.1">
    <property type="nucleotide sequence ID" value="NZ_RZNY01000048.1"/>
</dbReference>
<evidence type="ECO:0000256" key="6">
    <source>
        <dbReference type="SAM" id="MobiDB-lite"/>
    </source>
</evidence>
<dbReference type="PANTHER" id="PTHR30061:SF50">
    <property type="entry name" value="MALTOSE_MALTODEXTRIN-BINDING PERIPLASMIC PROTEIN"/>
    <property type="match status" value="1"/>
</dbReference>
<reference evidence="7 8" key="1">
    <citation type="submission" date="2018-12" db="EMBL/GenBank/DDBJ databases">
        <authorList>
            <person name="Sun L."/>
            <person name="Chen Z."/>
        </authorList>
    </citation>
    <scope>NUCLEOTIDE SEQUENCE [LARGE SCALE GENOMIC DNA]</scope>
    <source>
        <strain evidence="7 8">DSM 15890</strain>
    </source>
</reference>
<evidence type="ECO:0000256" key="1">
    <source>
        <dbReference type="ARBA" id="ARBA00008520"/>
    </source>
</evidence>
<evidence type="ECO:0000256" key="2">
    <source>
        <dbReference type="ARBA" id="ARBA00022448"/>
    </source>
</evidence>
<keyword evidence="5" id="KW-0472">Membrane</keyword>
<dbReference type="Gene3D" id="3.40.190.10">
    <property type="entry name" value="Periplasmic binding protein-like II"/>
    <property type="match status" value="2"/>
</dbReference>
<accession>A0A433XX37</accession>
<dbReference type="InterPro" id="IPR006060">
    <property type="entry name" value="Maltose/Cyclodextrin-bd"/>
</dbReference>
<dbReference type="InterPro" id="IPR006059">
    <property type="entry name" value="SBP"/>
</dbReference>
<evidence type="ECO:0000256" key="5">
    <source>
        <dbReference type="RuleBase" id="RU365005"/>
    </source>
</evidence>
<proteinExistence type="inferred from homology"/>
<sequence>MRKSRNLTLIFALVITVVLAGCGGNNNQVGNASKTTDTTQTEQTTSPEQSVNNATTTPTEPEIEKDAKLLVWDNGGSDEDWAKMVAEEFTKKYNIPVEVQVVSQGDAPTKLQTDGPALLGADVFLAPHDKIGGLISAGLVLENFYPDEYKSEFMEAAITGTSIDGVLYGYPTAIDTYALFYNKDLVKTVPATMDELIEQSKAFTDKSKEKYGFMMLVNDFYFLHAILGGYGGYVFGDKNTNSSDIGLNNEGAVQAGQFMQRLHKEVLPLSSADINAAVKETLFINNNLLFDINGPWAVAALQEAKVNFGVAPLPKLDNGKSPTSFSGIRAYYVNSYTKYPEAASLYAKFATSEEMLMKKFEISGQMPPRTRLLENEKIKDNEIIKGFLDQATVSVPMPNIPEMAPVWGAMGNAFTVIWDDNADPKETLDKAVTQINEGITLLNQ</sequence>
<comment type="subcellular location">
    <subcellularLocation>
        <location evidence="5">Cell membrane</location>
        <topology evidence="5">Lipid-anchor</topology>
    </subcellularLocation>
</comment>
<feature type="signal peptide" evidence="5">
    <location>
        <begin position="1"/>
        <end position="20"/>
    </location>
</feature>
<dbReference type="Proteomes" id="UP000279446">
    <property type="component" value="Unassembled WGS sequence"/>
</dbReference>
<keyword evidence="5" id="KW-1003">Cell membrane</keyword>
<evidence type="ECO:0000256" key="3">
    <source>
        <dbReference type="ARBA" id="ARBA00022597"/>
    </source>
</evidence>
<dbReference type="GO" id="GO:0055052">
    <property type="term" value="C:ATP-binding cassette (ABC) transporter complex, substrate-binding subunit-containing"/>
    <property type="evidence" value="ECO:0007669"/>
    <property type="project" value="TreeGrafter"/>
</dbReference>
<dbReference type="PRINTS" id="PR00181">
    <property type="entry name" value="MALTOSEBP"/>
</dbReference>
<gene>
    <name evidence="7" type="ORF">EJP82_26400</name>
</gene>
<dbReference type="AlphaFoldDB" id="A0A433XX37"/>
<feature type="chain" id="PRO_5039748150" description="Maltodextrin-binding protein" evidence="5">
    <location>
        <begin position="21"/>
        <end position="444"/>
    </location>
</feature>
<evidence type="ECO:0000313" key="8">
    <source>
        <dbReference type="Proteomes" id="UP000279446"/>
    </source>
</evidence>
<dbReference type="PROSITE" id="PS51257">
    <property type="entry name" value="PROKAR_LIPOPROTEIN"/>
    <property type="match status" value="1"/>
</dbReference>
<dbReference type="CDD" id="cd13586">
    <property type="entry name" value="PBP2_Maltose_binding_like"/>
    <property type="match status" value="1"/>
</dbReference>
<evidence type="ECO:0000313" key="7">
    <source>
        <dbReference type="EMBL" id="RUT39321.1"/>
    </source>
</evidence>
<dbReference type="SUPFAM" id="SSF53850">
    <property type="entry name" value="Periplasmic binding protein-like II"/>
    <property type="match status" value="1"/>
</dbReference>
<comment type="similarity">
    <text evidence="1 5">Belongs to the bacterial solute-binding protein 1 family.</text>
</comment>
<dbReference type="GO" id="GO:0015768">
    <property type="term" value="P:maltose transport"/>
    <property type="evidence" value="ECO:0007669"/>
    <property type="project" value="TreeGrafter"/>
</dbReference>
<dbReference type="GO" id="GO:0042956">
    <property type="term" value="P:maltodextrin transmembrane transport"/>
    <property type="evidence" value="ECO:0007669"/>
    <property type="project" value="TreeGrafter"/>
</dbReference>
<protein>
    <recommendedName>
        <fullName evidence="5">Maltodextrin-binding protein</fullName>
    </recommendedName>
</protein>
<keyword evidence="5" id="KW-0449">Lipoprotein</keyword>
<feature type="compositionally biased region" description="Low complexity" evidence="6">
    <location>
        <begin position="35"/>
        <end position="45"/>
    </location>
</feature>
<dbReference type="GO" id="GO:1901982">
    <property type="term" value="F:maltose binding"/>
    <property type="evidence" value="ECO:0007669"/>
    <property type="project" value="TreeGrafter"/>
</dbReference>
<keyword evidence="2 5" id="KW-0813">Transport</keyword>
<feature type="compositionally biased region" description="Polar residues" evidence="6">
    <location>
        <begin position="46"/>
        <end position="59"/>
    </location>
</feature>
<feature type="region of interest" description="Disordered" evidence="6">
    <location>
        <begin position="26"/>
        <end position="61"/>
    </location>
</feature>
<dbReference type="GO" id="GO:0015144">
    <property type="term" value="F:carbohydrate transmembrane transporter activity"/>
    <property type="evidence" value="ECO:0007669"/>
    <property type="project" value="InterPro"/>
</dbReference>